<name>A0ABQ6MXN4_9STRA</name>
<feature type="coiled-coil region" evidence="1">
    <location>
        <begin position="289"/>
        <end position="316"/>
    </location>
</feature>
<reference evidence="3 4" key="1">
    <citation type="journal article" date="2023" name="Commun. Biol.">
        <title>Genome analysis of Parmales, the sister group of diatoms, reveals the evolutionary specialization of diatoms from phago-mixotrophs to photoautotrophs.</title>
        <authorList>
            <person name="Ban H."/>
            <person name="Sato S."/>
            <person name="Yoshikawa S."/>
            <person name="Yamada K."/>
            <person name="Nakamura Y."/>
            <person name="Ichinomiya M."/>
            <person name="Sato N."/>
            <person name="Blanc-Mathieu R."/>
            <person name="Endo H."/>
            <person name="Kuwata A."/>
            <person name="Ogata H."/>
        </authorList>
    </citation>
    <scope>NUCLEOTIDE SEQUENCE [LARGE SCALE GENOMIC DNA]</scope>
</reference>
<accession>A0ABQ6MXN4</accession>
<protein>
    <submittedName>
        <fullName evidence="3">Uncharacterized protein</fullName>
    </submittedName>
</protein>
<comment type="caution">
    <text evidence="3">The sequence shown here is derived from an EMBL/GenBank/DDBJ whole genome shotgun (WGS) entry which is preliminary data.</text>
</comment>
<organism evidence="3 4">
    <name type="scientific">Tetraparma gracilis</name>
    <dbReference type="NCBI Taxonomy" id="2962635"/>
    <lineage>
        <taxon>Eukaryota</taxon>
        <taxon>Sar</taxon>
        <taxon>Stramenopiles</taxon>
        <taxon>Ochrophyta</taxon>
        <taxon>Bolidophyceae</taxon>
        <taxon>Parmales</taxon>
        <taxon>Triparmaceae</taxon>
        <taxon>Tetraparma</taxon>
    </lineage>
</organism>
<dbReference type="EMBL" id="BRYB01003375">
    <property type="protein sequence ID" value="GMI35543.1"/>
    <property type="molecule type" value="Genomic_DNA"/>
</dbReference>
<feature type="non-terminal residue" evidence="3">
    <location>
        <position position="1"/>
    </location>
</feature>
<dbReference type="Gene3D" id="1.20.5.340">
    <property type="match status" value="1"/>
</dbReference>
<feature type="coiled-coil region" evidence="1">
    <location>
        <begin position="215"/>
        <end position="249"/>
    </location>
</feature>
<keyword evidence="4" id="KW-1185">Reference proteome</keyword>
<evidence type="ECO:0000256" key="2">
    <source>
        <dbReference type="SAM" id="MobiDB-lite"/>
    </source>
</evidence>
<evidence type="ECO:0000256" key="1">
    <source>
        <dbReference type="SAM" id="Coils"/>
    </source>
</evidence>
<dbReference type="Proteomes" id="UP001165060">
    <property type="component" value="Unassembled WGS sequence"/>
</dbReference>
<sequence length="362" mass="40237">DECRESVAVLRRKKAQSEEALAQRVAEDLTKTKERRKQQNLQSSARRDLPRLRAAIPDPLPTASAPFQVSITGFGPGGNKKVFRSADELLQALRKSQGDLKGSAQYLEEDKTAKEAAEVEKARVETELSGITTDLVSLDTRLGLVEQAVEPLQKQEKQILALWERVDVLDAGKDAGGQGKEEREKLLEQIGELYEQARVNRDTIRDNASHVSRVLEGHGIDIADLQSRMTDLEKEVADATEQIDHNKDKIDHNKDKIDHNESRGVSNKYAVDSLDTRVGTLDLRVTRLCDDLETENLALQKRVAALESERDEREAALLRKVQAMIADSVPPLPSPLPPSARLGGKLPFQTAYSENTDPNMGR</sequence>
<feature type="region of interest" description="Disordered" evidence="2">
    <location>
        <begin position="26"/>
        <end position="65"/>
    </location>
</feature>
<evidence type="ECO:0000313" key="3">
    <source>
        <dbReference type="EMBL" id="GMI35543.1"/>
    </source>
</evidence>
<keyword evidence="1" id="KW-0175">Coiled coil</keyword>
<evidence type="ECO:0000313" key="4">
    <source>
        <dbReference type="Proteomes" id="UP001165060"/>
    </source>
</evidence>
<feature type="region of interest" description="Disordered" evidence="2">
    <location>
        <begin position="327"/>
        <end position="362"/>
    </location>
</feature>
<proteinExistence type="predicted"/>
<gene>
    <name evidence="3" type="ORF">TeGR_g9119</name>
</gene>
<feature type="compositionally biased region" description="Polar residues" evidence="2">
    <location>
        <begin position="350"/>
        <end position="362"/>
    </location>
</feature>